<dbReference type="InterPro" id="IPR053137">
    <property type="entry name" value="NLR-like"/>
</dbReference>
<feature type="repeat" description="ANK" evidence="1">
    <location>
        <begin position="763"/>
        <end position="795"/>
    </location>
</feature>
<dbReference type="Gene3D" id="1.25.40.20">
    <property type="entry name" value="Ankyrin repeat-containing domain"/>
    <property type="match status" value="2"/>
</dbReference>
<keyword evidence="3" id="KW-1185">Reference proteome</keyword>
<dbReference type="Proteomes" id="UP001433268">
    <property type="component" value="Unassembled WGS sequence"/>
</dbReference>
<dbReference type="Pfam" id="PF12796">
    <property type="entry name" value="Ank_2"/>
    <property type="match status" value="2"/>
</dbReference>
<organism evidence="2 3">
    <name type="scientific">Apiospora hydei</name>
    <dbReference type="NCBI Taxonomy" id="1337664"/>
    <lineage>
        <taxon>Eukaryota</taxon>
        <taxon>Fungi</taxon>
        <taxon>Dikarya</taxon>
        <taxon>Ascomycota</taxon>
        <taxon>Pezizomycotina</taxon>
        <taxon>Sordariomycetes</taxon>
        <taxon>Xylariomycetidae</taxon>
        <taxon>Amphisphaeriales</taxon>
        <taxon>Apiosporaceae</taxon>
        <taxon>Apiospora</taxon>
    </lineage>
</organism>
<dbReference type="SUPFAM" id="SSF48403">
    <property type="entry name" value="Ankyrin repeat"/>
    <property type="match status" value="1"/>
</dbReference>
<sequence>MEDAPRKHEDYTVGWVCALPKEQTAAIAMLDERHESLPKLSNDSNAYTLGSIGRHNIVIACLPKGKIGTSSAAEVASRMVGTFPRIRFGLMVGIGGGVPPNVQLGDVVVSVPIGQLPGVVQWDIGKAEDNGHFARTGALNDPPTLLLTALTQQESAHELDQSRVPEYLEALGRRSSRLAEKYLRSDRLQDVLFNADYSHVPNVADSGVQYVDQDTCKRCDINKSVKREPRGMKVHYGTIASGNQVIKDAAVCDQLSKDLGGILCVEMEAAGLMDTFPCIVIRGVCDYADSHKIKAWQEHAAAVAAAFAKDLLGYVQPGEVSQERTAQEQIYGKLDILTDGVKSVQQHFLSEDERRILDWLSPLDYGPRHSDHLQRREEGTCNWLLESETFVPDVIARFNQGDTLEIRARSDDVQIYVKRRIQQWPSFIQDHPDLQRGVITTISEVIDGMFLLAQIYLESLFNKLTPSAMRDAIEAMRELQKQTLKTDSKGTSEALSKAHDKLIFDKDNLPRIQDVLSVCCGLVTLDEESDEIRLVHYTTQEYLESRQQEFFPDVHSLLTTTCTAYLSSHTFEGDDFDADDPPFYHYAACHWSQHAIHTSSCDYVEHSLKRTSAVQFAFDRIWRFTPDGDLGASFVQTSMDVRPAMTGLQLAAFFGLTGAVNIMLKSYDVDFTDGKNSGTPLWWAASQGHKAMVELLIKKGANIEGNTECERKMVELLLRYDGVDVNARNVDGASSLCLASERGHKATVDLLIEKRADLEIKKKGGTALLLAVKGGYEDIAEVLIKNGADVKIGDSDGFTPLWHASYQGRGRLVGLLVGRGADINAKNMMGRTPLMMAELRGHTDVVKFLTEHSIDITTGGNNSRGPLSMGIPMQEAQDLDHVVTGEGSNCVLGKRRRESEMQRHL</sequence>
<feature type="repeat" description="ANK" evidence="1">
    <location>
        <begin position="829"/>
        <end position="861"/>
    </location>
</feature>
<dbReference type="SUPFAM" id="SSF53167">
    <property type="entry name" value="Purine and uridine phosphorylases"/>
    <property type="match status" value="1"/>
</dbReference>
<reference evidence="2 3" key="1">
    <citation type="submission" date="2023-01" db="EMBL/GenBank/DDBJ databases">
        <title>Analysis of 21 Apiospora genomes using comparative genomics revels a genus with tremendous synthesis potential of carbohydrate active enzymes and secondary metabolites.</title>
        <authorList>
            <person name="Sorensen T."/>
        </authorList>
    </citation>
    <scope>NUCLEOTIDE SEQUENCE [LARGE SCALE GENOMIC DNA]</scope>
    <source>
        <strain evidence="2 3">CBS 114990</strain>
    </source>
</reference>
<dbReference type="Pfam" id="PF13637">
    <property type="entry name" value="Ank_4"/>
    <property type="match status" value="1"/>
</dbReference>
<gene>
    <name evidence="2" type="ORF">PG997_013631</name>
</gene>
<accession>A0ABR1V6P4</accession>
<dbReference type="InterPro" id="IPR002110">
    <property type="entry name" value="Ankyrin_rpt"/>
</dbReference>
<feature type="repeat" description="ANK" evidence="1">
    <location>
        <begin position="731"/>
        <end position="763"/>
    </location>
</feature>
<dbReference type="PANTHER" id="PTHR46082">
    <property type="entry name" value="ATP/GTP-BINDING PROTEIN-RELATED"/>
    <property type="match status" value="1"/>
</dbReference>
<dbReference type="SMART" id="SM00248">
    <property type="entry name" value="ANK"/>
    <property type="match status" value="5"/>
</dbReference>
<dbReference type="PROSITE" id="PS50297">
    <property type="entry name" value="ANK_REP_REGION"/>
    <property type="match status" value="4"/>
</dbReference>
<keyword evidence="1" id="KW-0040">ANK repeat</keyword>
<feature type="repeat" description="ANK" evidence="1">
    <location>
        <begin position="676"/>
        <end position="708"/>
    </location>
</feature>
<proteinExistence type="predicted"/>
<dbReference type="InterPro" id="IPR036770">
    <property type="entry name" value="Ankyrin_rpt-contain_sf"/>
</dbReference>
<evidence type="ECO:0008006" key="4">
    <source>
        <dbReference type="Google" id="ProtNLM"/>
    </source>
</evidence>
<protein>
    <recommendedName>
        <fullName evidence="4">Nucleoside phosphorylase domain-containing protein</fullName>
    </recommendedName>
</protein>
<evidence type="ECO:0000256" key="1">
    <source>
        <dbReference type="PROSITE-ProRule" id="PRU00023"/>
    </source>
</evidence>
<feature type="repeat" description="ANK" evidence="1">
    <location>
        <begin position="796"/>
        <end position="828"/>
    </location>
</feature>
<dbReference type="EMBL" id="JAQQWN010000009">
    <property type="protein sequence ID" value="KAK8066884.1"/>
    <property type="molecule type" value="Genomic_DNA"/>
</dbReference>
<dbReference type="InterPro" id="IPR035994">
    <property type="entry name" value="Nucleoside_phosphorylase_sf"/>
</dbReference>
<evidence type="ECO:0000313" key="3">
    <source>
        <dbReference type="Proteomes" id="UP001433268"/>
    </source>
</evidence>
<name>A0ABR1V6P4_9PEZI</name>
<dbReference type="PROSITE" id="PS50088">
    <property type="entry name" value="ANK_REPEAT"/>
    <property type="match status" value="5"/>
</dbReference>
<dbReference type="RefSeq" id="XP_066663637.1">
    <property type="nucleotide sequence ID" value="XM_066817945.1"/>
</dbReference>
<evidence type="ECO:0000313" key="2">
    <source>
        <dbReference type="EMBL" id="KAK8066884.1"/>
    </source>
</evidence>
<comment type="caution">
    <text evidence="2">The sequence shown here is derived from an EMBL/GenBank/DDBJ whole genome shotgun (WGS) entry which is preliminary data.</text>
</comment>
<dbReference type="PANTHER" id="PTHR46082:SF11">
    <property type="entry name" value="AAA+ ATPASE DOMAIN-CONTAINING PROTEIN-RELATED"/>
    <property type="match status" value="1"/>
</dbReference>
<dbReference type="GeneID" id="92051005"/>
<dbReference type="Gene3D" id="3.40.50.1580">
    <property type="entry name" value="Nucleoside phosphorylase domain"/>
    <property type="match status" value="1"/>
</dbReference>